<gene>
    <name evidence="2" type="ordered locus">Isop_1856</name>
</gene>
<dbReference type="InterPro" id="IPR004360">
    <property type="entry name" value="Glyas_Fos-R_dOase_dom"/>
</dbReference>
<reference evidence="2 3" key="2">
    <citation type="journal article" date="2011" name="Stand. Genomic Sci.">
        <title>Complete genome sequence of Isosphaera pallida type strain (IS1B).</title>
        <authorList>
            <consortium name="US DOE Joint Genome Institute (JGI-PGF)"/>
            <person name="Goker M."/>
            <person name="Cleland D."/>
            <person name="Saunders E."/>
            <person name="Lapidus A."/>
            <person name="Nolan M."/>
            <person name="Lucas S."/>
            <person name="Hammon N."/>
            <person name="Deshpande S."/>
            <person name="Cheng J.F."/>
            <person name="Tapia R."/>
            <person name="Han C."/>
            <person name="Goodwin L."/>
            <person name="Pitluck S."/>
            <person name="Liolios K."/>
            <person name="Pagani I."/>
            <person name="Ivanova N."/>
            <person name="Mavromatis K."/>
            <person name="Pati A."/>
            <person name="Chen A."/>
            <person name="Palaniappan K."/>
            <person name="Land M."/>
            <person name="Hauser L."/>
            <person name="Chang Y.J."/>
            <person name="Jeffries C.D."/>
            <person name="Detter J.C."/>
            <person name="Beck B."/>
            <person name="Woyke T."/>
            <person name="Bristow J."/>
            <person name="Eisen J.A."/>
            <person name="Markowitz V."/>
            <person name="Hugenholtz P."/>
            <person name="Kyrpides N.C."/>
            <person name="Klenk H.P."/>
        </authorList>
    </citation>
    <scope>NUCLEOTIDE SEQUENCE [LARGE SCALE GENOMIC DNA]</scope>
    <source>
        <strain evidence="3">ATCC 43644 / DSM 9630 / IS1B</strain>
    </source>
</reference>
<dbReference type="KEGG" id="ipa:Isop_1856"/>
<organism evidence="2 3">
    <name type="scientific">Isosphaera pallida (strain ATCC 43644 / DSM 9630 / IS1B)</name>
    <dbReference type="NCBI Taxonomy" id="575540"/>
    <lineage>
        <taxon>Bacteria</taxon>
        <taxon>Pseudomonadati</taxon>
        <taxon>Planctomycetota</taxon>
        <taxon>Planctomycetia</taxon>
        <taxon>Isosphaerales</taxon>
        <taxon>Isosphaeraceae</taxon>
        <taxon>Isosphaera</taxon>
    </lineage>
</organism>
<evidence type="ECO:0000313" key="3">
    <source>
        <dbReference type="Proteomes" id="UP000008631"/>
    </source>
</evidence>
<dbReference type="HOGENOM" id="CLU_1945869_0_0_0"/>
<dbReference type="InterPro" id="IPR051332">
    <property type="entry name" value="Fosfomycin_Res_Enzymes"/>
</dbReference>
<keyword evidence="3" id="KW-1185">Reference proteome</keyword>
<protein>
    <submittedName>
        <fullName evidence="2">Glyoxalase/bleomycin resistance protein/dioxygenase</fullName>
    </submittedName>
</protein>
<dbReference type="eggNOG" id="COG0346">
    <property type="taxonomic scope" value="Bacteria"/>
</dbReference>
<dbReference type="InParanoid" id="E8R205"/>
<dbReference type="RefSeq" id="WP_013564725.1">
    <property type="nucleotide sequence ID" value="NC_014962.1"/>
</dbReference>
<dbReference type="SUPFAM" id="SSF54593">
    <property type="entry name" value="Glyoxalase/Bleomycin resistance protein/Dihydroxybiphenyl dioxygenase"/>
    <property type="match status" value="1"/>
</dbReference>
<dbReference type="STRING" id="575540.Isop_1856"/>
<accession>E8R205</accession>
<dbReference type="InterPro" id="IPR037523">
    <property type="entry name" value="VOC_core"/>
</dbReference>
<dbReference type="EMBL" id="CP002353">
    <property type="protein sequence ID" value="ADV62437.1"/>
    <property type="molecule type" value="Genomic_DNA"/>
</dbReference>
<dbReference type="OrthoDB" id="9788468at2"/>
<dbReference type="InterPro" id="IPR029068">
    <property type="entry name" value="Glyas_Bleomycin-R_OHBP_Dase"/>
</dbReference>
<dbReference type="AlphaFoldDB" id="E8R205"/>
<proteinExistence type="predicted"/>
<dbReference type="PANTHER" id="PTHR36113">
    <property type="entry name" value="LYASE, PUTATIVE-RELATED-RELATED"/>
    <property type="match status" value="1"/>
</dbReference>
<dbReference type="Gene3D" id="3.10.180.10">
    <property type="entry name" value="2,3-Dihydroxybiphenyl 1,2-Dioxygenase, domain 1"/>
    <property type="match status" value="1"/>
</dbReference>
<dbReference type="PROSITE" id="PS51819">
    <property type="entry name" value="VOC"/>
    <property type="match status" value="1"/>
</dbReference>
<reference key="1">
    <citation type="submission" date="2010-11" db="EMBL/GenBank/DDBJ databases">
        <title>The complete sequence of chromosome of Isophaera pallida ATCC 43644.</title>
        <authorList>
            <consortium name="US DOE Joint Genome Institute (JGI-PGF)"/>
            <person name="Lucas S."/>
            <person name="Copeland A."/>
            <person name="Lapidus A."/>
            <person name="Bruce D."/>
            <person name="Goodwin L."/>
            <person name="Pitluck S."/>
            <person name="Kyrpides N."/>
            <person name="Mavromatis K."/>
            <person name="Pagani I."/>
            <person name="Ivanova N."/>
            <person name="Saunders E."/>
            <person name="Brettin T."/>
            <person name="Detter J.C."/>
            <person name="Han C."/>
            <person name="Tapia R."/>
            <person name="Land M."/>
            <person name="Hauser L."/>
            <person name="Markowitz V."/>
            <person name="Cheng J.-F."/>
            <person name="Hugenholtz P."/>
            <person name="Woyke T."/>
            <person name="Wu D."/>
            <person name="Eisen J.A."/>
        </authorList>
    </citation>
    <scope>NUCLEOTIDE SEQUENCE</scope>
    <source>
        <strain>ATCC 43644</strain>
    </source>
</reference>
<name>E8R205_ISOPI</name>
<dbReference type="PANTHER" id="PTHR36113:SF3">
    <property type="entry name" value="SLL5075 PROTEIN"/>
    <property type="match status" value="1"/>
</dbReference>
<feature type="domain" description="VOC" evidence="1">
    <location>
        <begin position="5"/>
        <end position="124"/>
    </location>
</feature>
<sequence>MIPSRIEHVALFADDAPALRAFYETRFGMRTVLEHPGDPPGYFLADDQGQAIEIIGKPPGVEPVNPRYVCHLAFRVALEDYEPSRRQLRDDGLQFEEGTEVDTDAMKTFFFFDPAGNRIQIVWRRNPLV</sequence>
<dbReference type="Proteomes" id="UP000008631">
    <property type="component" value="Chromosome"/>
</dbReference>
<evidence type="ECO:0000313" key="2">
    <source>
        <dbReference type="EMBL" id="ADV62437.1"/>
    </source>
</evidence>
<evidence type="ECO:0000259" key="1">
    <source>
        <dbReference type="PROSITE" id="PS51819"/>
    </source>
</evidence>
<dbReference type="Pfam" id="PF00903">
    <property type="entry name" value="Glyoxalase"/>
    <property type="match status" value="1"/>
</dbReference>
<dbReference type="CDD" id="cd06587">
    <property type="entry name" value="VOC"/>
    <property type="match status" value="1"/>
</dbReference>